<evidence type="ECO:0000256" key="1">
    <source>
        <dbReference type="ARBA" id="ARBA00022598"/>
    </source>
</evidence>
<comment type="caution">
    <text evidence="9">The sequence shown here is derived from an EMBL/GenBank/DDBJ whole genome shotgun (WGS) entry which is preliminary data.</text>
</comment>
<evidence type="ECO:0000259" key="8">
    <source>
        <dbReference type="SMART" id="SM00845"/>
    </source>
</evidence>
<dbReference type="InterPro" id="IPR018027">
    <property type="entry name" value="Asn/Gln_amidotransferase"/>
</dbReference>
<sequence>MREGLAKGAFSSYELVKAFKEVYEEDQKQEKALNAYVEFFEDSLKEAQKADELRQKGDSRPYLGIPLAIKDNILIKGRIASAASHVLEDFIAPYNATVIQRLKEAGFLFLGRTNMDEFGMGSSNEYSLYSLVRNPQDRTRTSGGSSGGSAAVVAGFQAPLALGTDTGGSVRLPSAFTGIYGYKPSYGLLSRYGVIAYASSLDQIGLMARSPQDIQEVLKLIKGRDTLDMTSRDYDLFPSSFSTDPKSLTIATLEELSPQLMSQEVHQGYVDFLSFWKNKGAMLKSCSLPLIEDSLAIYYVLSLCEAASNLARYDGVRYGKRLAELSSLEELYQSFRSQNMGEEVQRRVSLGNYFLSSQSGEESFYNKTLKVLESLKAELEKLFEQVDLLLVPTSFTLAFKLGEKNNDPLQMYLSDLGTIFVNLAGLPAVSVPVQKQGLGVGMQLIGKLDPLLRFDRKHYMYPDLSKGYQISQNAYPLGSEGEITLILKKDQLNKVVRIQRVHMEEDTGKSLHLQSSPNSYIDYNRAGVPLLEIVSYPDLNTSEEAVAYVKHIHEMVRYLGFSDGNMEEGSFRCDVNVNLHLKKEGRLYKTPIVELKNLNSFRKIHFAIEYERLRQLQEFEKTGLTLEKTAKQTRGWSDKLAQTFKQREKESVQDYRYMREPDIPLICLEPQTIKEWISEVGEFPQEARKRLQREFGLSDFDVSTLTNDRNLASYFEQAVQGAREPKKIANWLLTEVAAVLNQQGWTICQFPLSPQSISELVNLISEGAISGAQAKEVFSIMCESGQKAGEIVEQKGFSQLTQTEALEVLVEEVLIKNAKSVADYRAGKEAALKYLMGQIMRQSEGKANPVKAQEVLLKQIQVLE</sequence>
<dbReference type="InterPro" id="IPR023631">
    <property type="entry name" value="Amidase_dom"/>
</dbReference>
<dbReference type="InterPro" id="IPR014746">
    <property type="entry name" value="Gln_synth/guanido_kin_cat_dom"/>
</dbReference>
<dbReference type="Gene3D" id="3.90.1300.10">
    <property type="entry name" value="Amidase signature (AS) domain"/>
    <property type="match status" value="1"/>
</dbReference>
<feature type="domain" description="Asn/Gln amidotransferase" evidence="8">
    <location>
        <begin position="713"/>
        <end position="860"/>
    </location>
</feature>
<keyword evidence="7" id="KW-0496">Mitochondrion</keyword>
<evidence type="ECO:0000256" key="6">
    <source>
        <dbReference type="HAMAP-Rule" id="MF_03147"/>
    </source>
</evidence>
<feature type="active site" description="Charge relay system" evidence="7">
    <location>
        <position position="70"/>
    </location>
</feature>
<dbReference type="SMART" id="SM00845">
    <property type="entry name" value="GatB_Yqey"/>
    <property type="match status" value="1"/>
</dbReference>
<comment type="catalytic activity">
    <reaction evidence="7">
        <text>L-glutamyl-tRNA(Gln) + L-glutamine + ATP + H2O = L-glutaminyl-tRNA(Gln) + L-glutamate + ADP + phosphate + H(+)</text>
        <dbReference type="Rhea" id="RHEA:17521"/>
        <dbReference type="Rhea" id="RHEA-COMP:9681"/>
        <dbReference type="Rhea" id="RHEA-COMP:9684"/>
        <dbReference type="ChEBI" id="CHEBI:15377"/>
        <dbReference type="ChEBI" id="CHEBI:15378"/>
        <dbReference type="ChEBI" id="CHEBI:29985"/>
        <dbReference type="ChEBI" id="CHEBI:30616"/>
        <dbReference type="ChEBI" id="CHEBI:43474"/>
        <dbReference type="ChEBI" id="CHEBI:58359"/>
        <dbReference type="ChEBI" id="CHEBI:78520"/>
        <dbReference type="ChEBI" id="CHEBI:78521"/>
        <dbReference type="ChEBI" id="CHEBI:456216"/>
        <dbReference type="EC" id="6.3.5.7"/>
    </reaction>
</comment>
<dbReference type="NCBIfam" id="NF004012">
    <property type="entry name" value="PRK05477.1-2"/>
    <property type="match status" value="1"/>
</dbReference>
<dbReference type="EC" id="6.3.5.7" evidence="7"/>
<comment type="similarity">
    <text evidence="7">Belongs to the amidase family. GatA subfamily.</text>
</comment>
<dbReference type="InterPro" id="IPR017959">
    <property type="entry name" value="Asn/Gln-tRNA_amidoTrfase_suB/E"/>
</dbReference>
<protein>
    <recommendedName>
        <fullName evidence="6 7">Multifunctional fusion protein</fullName>
    </recommendedName>
    <domain>
        <recommendedName>
            <fullName evidence="6">Glutamyl-tRNA(Gln) amidotransferase subunit B, mitochondrial</fullName>
            <shortName evidence="6">Glu-AdT subunit B</shortName>
            <ecNumber evidence="6">6.3.5.-</ecNumber>
        </recommendedName>
    </domain>
    <domain>
        <recommendedName>
            <fullName evidence="7">Glutamyl-tRNA(Gln) amidotransferase subunit A, mitochondrial</fullName>
            <shortName evidence="7">Glu-AdT subunit A</shortName>
            <ecNumber evidence="7">6.3.5.7</ecNumber>
        </recommendedName>
    </domain>
</protein>
<evidence type="ECO:0000313" key="9">
    <source>
        <dbReference type="EMBL" id="KAL0264043.1"/>
    </source>
</evidence>
<dbReference type="InterPro" id="IPR020556">
    <property type="entry name" value="Amidase_CS"/>
</dbReference>
<dbReference type="InterPro" id="IPR036928">
    <property type="entry name" value="AS_sf"/>
</dbReference>
<gene>
    <name evidence="7" type="primary">GatA</name>
    <name evidence="9" type="ORF">PYX00_010908</name>
</gene>
<feature type="active site" description="Charge relay system" evidence="7">
    <location>
        <position position="145"/>
    </location>
</feature>
<organism evidence="9">
    <name type="scientific">Menopon gallinae</name>
    <name type="common">poultry shaft louse</name>
    <dbReference type="NCBI Taxonomy" id="328185"/>
    <lineage>
        <taxon>Eukaryota</taxon>
        <taxon>Metazoa</taxon>
        <taxon>Ecdysozoa</taxon>
        <taxon>Arthropoda</taxon>
        <taxon>Hexapoda</taxon>
        <taxon>Insecta</taxon>
        <taxon>Pterygota</taxon>
        <taxon>Neoptera</taxon>
        <taxon>Paraneoptera</taxon>
        <taxon>Psocodea</taxon>
        <taxon>Troctomorpha</taxon>
        <taxon>Phthiraptera</taxon>
        <taxon>Amblycera</taxon>
        <taxon>Menoponidae</taxon>
        <taxon>Menopon</taxon>
    </lineage>
</organism>
<dbReference type="InterPro" id="IPR003789">
    <property type="entry name" value="Asn/Gln_tRNA_amidoTrase-B-like"/>
</dbReference>
<evidence type="ECO:0000256" key="5">
    <source>
        <dbReference type="ARBA" id="ARBA00047380"/>
    </source>
</evidence>
<dbReference type="SUPFAM" id="SSF55931">
    <property type="entry name" value="Glutamine synthetase/guanido kinase"/>
    <property type="match status" value="1"/>
</dbReference>
<dbReference type="HAMAP" id="MF_00121">
    <property type="entry name" value="GatB"/>
    <property type="match status" value="1"/>
</dbReference>
<name>A0AAW2H6N8_9NEOP</name>
<dbReference type="PANTHER" id="PTHR11659">
    <property type="entry name" value="GLUTAMYL-TRNA GLN AMIDOTRANSFERASE SUBUNIT B MITOCHONDRIAL AND PROKARYOTIC PET112-RELATED"/>
    <property type="match status" value="1"/>
</dbReference>
<dbReference type="SUPFAM" id="SSF75304">
    <property type="entry name" value="Amidase signature (AS) enzymes"/>
    <property type="match status" value="1"/>
</dbReference>
<feature type="active site" description="Acyl-ester intermediate" evidence="7">
    <location>
        <position position="169"/>
    </location>
</feature>
<dbReference type="GO" id="GO:0030956">
    <property type="term" value="C:glutamyl-tRNA(Gln) amidotransferase complex"/>
    <property type="evidence" value="ECO:0007669"/>
    <property type="project" value="UniProtKB-UniRule"/>
</dbReference>
<dbReference type="InterPro" id="IPR017958">
    <property type="entry name" value="Gln-tRNA_amidoTrfase_suB_CS"/>
</dbReference>
<dbReference type="Pfam" id="PF01425">
    <property type="entry name" value="Amidase"/>
    <property type="match status" value="1"/>
</dbReference>
<dbReference type="InterPro" id="IPR042114">
    <property type="entry name" value="GatB_C_1"/>
</dbReference>
<evidence type="ECO:0000256" key="3">
    <source>
        <dbReference type="ARBA" id="ARBA00022840"/>
    </source>
</evidence>
<dbReference type="AlphaFoldDB" id="A0AAW2H6N8"/>
<keyword evidence="1 7" id="KW-0436">Ligase</keyword>
<dbReference type="Pfam" id="PF02637">
    <property type="entry name" value="GatB_Yqey"/>
    <property type="match status" value="1"/>
</dbReference>
<dbReference type="GO" id="GO:0005524">
    <property type="term" value="F:ATP binding"/>
    <property type="evidence" value="ECO:0007669"/>
    <property type="project" value="UniProtKB-KW"/>
</dbReference>
<dbReference type="Gene3D" id="1.10.10.410">
    <property type="match status" value="1"/>
</dbReference>
<dbReference type="PROSITE" id="PS00571">
    <property type="entry name" value="AMIDASES"/>
    <property type="match status" value="1"/>
</dbReference>
<dbReference type="InterPro" id="IPR004412">
    <property type="entry name" value="GatA"/>
</dbReference>
<dbReference type="GO" id="GO:0032543">
    <property type="term" value="P:mitochondrial translation"/>
    <property type="evidence" value="ECO:0007669"/>
    <property type="project" value="UniProtKB-UniRule"/>
</dbReference>
<keyword evidence="2 7" id="KW-0547">Nucleotide-binding</keyword>
<dbReference type="FunFam" id="1.10.10.410:FF:000001">
    <property type="entry name" value="Aspartyl/glutamyl-tRNA(Asn/Gln) amidotransferase subunit B"/>
    <property type="match status" value="1"/>
</dbReference>
<reference evidence="9" key="1">
    <citation type="journal article" date="2024" name="Gigascience">
        <title>Chromosome-level genome of the poultry shaft louse Menopon gallinae provides insight into the host-switching and adaptive evolution of parasitic lice.</title>
        <authorList>
            <person name="Xu Y."/>
            <person name="Ma L."/>
            <person name="Liu S."/>
            <person name="Liang Y."/>
            <person name="Liu Q."/>
            <person name="He Z."/>
            <person name="Tian L."/>
            <person name="Duan Y."/>
            <person name="Cai W."/>
            <person name="Li H."/>
            <person name="Song F."/>
        </authorList>
    </citation>
    <scope>NUCLEOTIDE SEQUENCE</scope>
    <source>
        <strain evidence="9">Cailab_2023a</strain>
    </source>
</reference>
<dbReference type="NCBIfam" id="NF004014">
    <property type="entry name" value="PRK05477.1-4"/>
    <property type="match status" value="1"/>
</dbReference>
<comment type="function">
    <text evidence="7">Allows the formation of correctly charged Gln-tRNA(Gln) through the transamidation of misacylated Glu-tRNA(Gln) in the mitochondria. The reaction takes place in the presence of glutamine and ATP through an activated gamma-phospho-Glu-tRNA(Gln).</text>
</comment>
<evidence type="ECO:0000256" key="7">
    <source>
        <dbReference type="HAMAP-Rule" id="MF_03150"/>
    </source>
</evidence>
<dbReference type="InterPro" id="IPR004413">
    <property type="entry name" value="GatB"/>
</dbReference>
<dbReference type="SUPFAM" id="SSF89095">
    <property type="entry name" value="GatB/YqeY motif"/>
    <property type="match status" value="1"/>
</dbReference>
<evidence type="ECO:0000256" key="4">
    <source>
        <dbReference type="ARBA" id="ARBA00022917"/>
    </source>
</evidence>
<keyword evidence="4 7" id="KW-0648">Protein biosynthesis</keyword>
<dbReference type="EC" id="6.3.5.-" evidence="6"/>
<dbReference type="GO" id="GO:0005739">
    <property type="term" value="C:mitochondrion"/>
    <property type="evidence" value="ECO:0007669"/>
    <property type="project" value="UniProtKB-SubCell"/>
</dbReference>
<dbReference type="EMBL" id="JARGDH010000029">
    <property type="protein sequence ID" value="KAL0264043.1"/>
    <property type="molecule type" value="Genomic_DNA"/>
</dbReference>
<dbReference type="GO" id="GO:0070681">
    <property type="term" value="P:glutaminyl-tRNAGln biosynthesis via transamidation"/>
    <property type="evidence" value="ECO:0007669"/>
    <property type="project" value="UniProtKB-UniRule"/>
</dbReference>
<comment type="catalytic activity">
    <reaction evidence="5">
        <text>L-aspartyl-tRNA(Asn) + L-glutamine + ATP + H2O = L-asparaginyl-tRNA(Asn) + L-glutamate + ADP + phosphate + 2 H(+)</text>
        <dbReference type="Rhea" id="RHEA:14513"/>
        <dbReference type="Rhea" id="RHEA-COMP:9674"/>
        <dbReference type="Rhea" id="RHEA-COMP:9677"/>
        <dbReference type="ChEBI" id="CHEBI:15377"/>
        <dbReference type="ChEBI" id="CHEBI:15378"/>
        <dbReference type="ChEBI" id="CHEBI:29985"/>
        <dbReference type="ChEBI" id="CHEBI:30616"/>
        <dbReference type="ChEBI" id="CHEBI:43474"/>
        <dbReference type="ChEBI" id="CHEBI:58359"/>
        <dbReference type="ChEBI" id="CHEBI:78515"/>
        <dbReference type="ChEBI" id="CHEBI:78516"/>
        <dbReference type="ChEBI" id="CHEBI:456216"/>
    </reaction>
</comment>
<dbReference type="Gene3D" id="1.10.150.380">
    <property type="entry name" value="GatB domain, N-terminal subdomain"/>
    <property type="match status" value="1"/>
</dbReference>
<evidence type="ECO:0000256" key="2">
    <source>
        <dbReference type="ARBA" id="ARBA00022741"/>
    </source>
</evidence>
<dbReference type="GO" id="GO:0050567">
    <property type="term" value="F:glutaminyl-tRNA synthase (glutamine-hydrolyzing) activity"/>
    <property type="evidence" value="ECO:0007669"/>
    <property type="project" value="UniProtKB-UniRule"/>
</dbReference>
<dbReference type="InterPro" id="IPR023168">
    <property type="entry name" value="GatB_Yqey_C_2"/>
</dbReference>
<keyword evidence="3 7" id="KW-0067">ATP-binding</keyword>
<dbReference type="NCBIfam" id="TIGR00132">
    <property type="entry name" value="gatA"/>
    <property type="match status" value="1"/>
</dbReference>
<comment type="similarity">
    <text evidence="6">Belongs to the GatB/GatE family. GatB subfamily.</text>
</comment>
<dbReference type="NCBIfam" id="TIGR00133">
    <property type="entry name" value="gatB"/>
    <property type="match status" value="1"/>
</dbReference>
<comment type="subunit">
    <text evidence="7">Subunit of the heterotrimeric GatCAB amidotransferase (AdT) complex, composed of A, B and C subunits.</text>
</comment>
<proteinExistence type="inferred from homology"/>
<comment type="subcellular location">
    <subcellularLocation>
        <location evidence="7">Mitochondrion</location>
    </subcellularLocation>
</comment>
<accession>A0AAW2H6N8</accession>
<dbReference type="PROSITE" id="PS01234">
    <property type="entry name" value="GATB"/>
    <property type="match status" value="1"/>
</dbReference>
<dbReference type="HAMAP" id="MF_00120">
    <property type="entry name" value="GatA"/>
    <property type="match status" value="1"/>
</dbReference>